<comment type="caution">
    <text evidence="2">The sequence shown here is derived from an EMBL/GenBank/DDBJ whole genome shotgun (WGS) entry which is preliminary data.</text>
</comment>
<feature type="compositionally biased region" description="Low complexity" evidence="1">
    <location>
        <begin position="37"/>
        <end position="52"/>
    </location>
</feature>
<evidence type="ECO:0000256" key="1">
    <source>
        <dbReference type="SAM" id="MobiDB-lite"/>
    </source>
</evidence>
<protein>
    <submittedName>
        <fullName evidence="2">Uncharacterized protein</fullName>
    </submittedName>
</protein>
<sequence>MSDEYRNQGYKDTLVDDSIAKSGVSLDEATKNYPPQSGDTTSSGGYGTPDTSKTLIDQSTTGSNLRNETQDGMQGVDKDTRREIS</sequence>
<dbReference type="EMBL" id="LATX01002348">
    <property type="protein sequence ID" value="KTB31177.1"/>
    <property type="molecule type" value="Genomic_DNA"/>
</dbReference>
<proteinExistence type="predicted"/>
<feature type="compositionally biased region" description="Polar residues" evidence="1">
    <location>
        <begin position="53"/>
        <end position="72"/>
    </location>
</feature>
<dbReference type="AlphaFoldDB" id="A0A0W0F4E4"/>
<feature type="compositionally biased region" description="Basic and acidic residues" evidence="1">
    <location>
        <begin position="76"/>
        <end position="85"/>
    </location>
</feature>
<accession>A0A0W0F4E4</accession>
<organism evidence="2 3">
    <name type="scientific">Moniliophthora roreri</name>
    <name type="common">Frosty pod rot fungus</name>
    <name type="synonym">Monilia roreri</name>
    <dbReference type="NCBI Taxonomy" id="221103"/>
    <lineage>
        <taxon>Eukaryota</taxon>
        <taxon>Fungi</taxon>
        <taxon>Dikarya</taxon>
        <taxon>Basidiomycota</taxon>
        <taxon>Agaricomycotina</taxon>
        <taxon>Agaricomycetes</taxon>
        <taxon>Agaricomycetidae</taxon>
        <taxon>Agaricales</taxon>
        <taxon>Marasmiineae</taxon>
        <taxon>Marasmiaceae</taxon>
        <taxon>Moniliophthora</taxon>
    </lineage>
</organism>
<reference evidence="2 3" key="1">
    <citation type="submission" date="2015-12" db="EMBL/GenBank/DDBJ databases">
        <title>Draft genome sequence of Moniliophthora roreri, the causal agent of frosty pod rot of cacao.</title>
        <authorList>
            <person name="Aime M.C."/>
            <person name="Diaz-Valderrama J.R."/>
            <person name="Kijpornyongpan T."/>
            <person name="Phillips-Mora W."/>
        </authorList>
    </citation>
    <scope>NUCLEOTIDE SEQUENCE [LARGE SCALE GENOMIC DNA]</scope>
    <source>
        <strain evidence="2 3">MCA 2952</strain>
    </source>
</reference>
<gene>
    <name evidence="2" type="ORF">WG66_16239</name>
</gene>
<evidence type="ECO:0000313" key="2">
    <source>
        <dbReference type="EMBL" id="KTB31177.1"/>
    </source>
</evidence>
<feature type="region of interest" description="Disordered" evidence="1">
    <location>
        <begin position="25"/>
        <end position="85"/>
    </location>
</feature>
<name>A0A0W0F4E4_MONRR</name>
<evidence type="ECO:0000313" key="3">
    <source>
        <dbReference type="Proteomes" id="UP000054988"/>
    </source>
</evidence>
<dbReference type="Proteomes" id="UP000054988">
    <property type="component" value="Unassembled WGS sequence"/>
</dbReference>